<dbReference type="Gene3D" id="3.80.10.10">
    <property type="entry name" value="Ribonuclease Inhibitor"/>
    <property type="match status" value="1"/>
</dbReference>
<keyword evidence="6" id="KW-0175">Coiled coil</keyword>
<dbReference type="SUPFAM" id="SSF52058">
    <property type="entry name" value="L domain-like"/>
    <property type="match status" value="1"/>
</dbReference>
<evidence type="ECO:0000259" key="10">
    <source>
        <dbReference type="Pfam" id="PF23598"/>
    </source>
</evidence>
<proteinExistence type="inferred from homology"/>
<evidence type="ECO:0000256" key="4">
    <source>
        <dbReference type="ARBA" id="ARBA00022741"/>
    </source>
</evidence>
<dbReference type="InterPro" id="IPR038005">
    <property type="entry name" value="RX-like_CC"/>
</dbReference>
<gene>
    <name evidence="11" type="ORF">PAHAL_3G131100</name>
</gene>
<dbReference type="GO" id="GO:0002758">
    <property type="term" value="P:innate immune response-activating signaling pathway"/>
    <property type="evidence" value="ECO:0007669"/>
    <property type="project" value="UniProtKB-ARBA"/>
</dbReference>
<dbReference type="Gene3D" id="1.10.8.430">
    <property type="entry name" value="Helical domain of apoptotic protease-activating factors"/>
    <property type="match status" value="1"/>
</dbReference>
<accession>A0A2S3H8C7</accession>
<dbReference type="GO" id="GO:0009626">
    <property type="term" value="P:plant-type hypersensitive response"/>
    <property type="evidence" value="ECO:0007669"/>
    <property type="project" value="UniProtKB-ARBA"/>
</dbReference>
<comment type="similarity">
    <text evidence="1">Belongs to the disease resistance NB-LRR family.</text>
</comment>
<dbReference type="FunFam" id="1.10.10.10:FF:000322">
    <property type="entry name" value="Probable disease resistance protein At1g63360"/>
    <property type="match status" value="1"/>
</dbReference>
<evidence type="ECO:0000259" key="8">
    <source>
        <dbReference type="Pfam" id="PF18052"/>
    </source>
</evidence>
<feature type="domain" description="Disease resistance R13L4/SHOC-2-like LRR" evidence="10">
    <location>
        <begin position="552"/>
        <end position="888"/>
    </location>
</feature>
<feature type="domain" description="Disease resistance N-terminal" evidence="8">
    <location>
        <begin position="5"/>
        <end position="99"/>
    </location>
</feature>
<evidence type="ECO:0000259" key="7">
    <source>
        <dbReference type="Pfam" id="PF00931"/>
    </source>
</evidence>
<organism evidence="11">
    <name type="scientific">Panicum hallii</name>
    <dbReference type="NCBI Taxonomy" id="206008"/>
    <lineage>
        <taxon>Eukaryota</taxon>
        <taxon>Viridiplantae</taxon>
        <taxon>Streptophyta</taxon>
        <taxon>Embryophyta</taxon>
        <taxon>Tracheophyta</taxon>
        <taxon>Spermatophyta</taxon>
        <taxon>Magnoliopsida</taxon>
        <taxon>Liliopsida</taxon>
        <taxon>Poales</taxon>
        <taxon>Poaceae</taxon>
        <taxon>PACMAD clade</taxon>
        <taxon>Panicoideae</taxon>
        <taxon>Panicodae</taxon>
        <taxon>Paniceae</taxon>
        <taxon>Panicinae</taxon>
        <taxon>Panicum</taxon>
        <taxon>Panicum sect. Panicum</taxon>
    </lineage>
</organism>
<dbReference type="GO" id="GO:0042742">
    <property type="term" value="P:defense response to bacterium"/>
    <property type="evidence" value="ECO:0007669"/>
    <property type="project" value="UniProtKB-ARBA"/>
</dbReference>
<dbReference type="InterPro" id="IPR058922">
    <property type="entry name" value="WHD_DRP"/>
</dbReference>
<evidence type="ECO:0000259" key="9">
    <source>
        <dbReference type="Pfam" id="PF23559"/>
    </source>
</evidence>
<keyword evidence="5" id="KW-0611">Plant defense</keyword>
<dbReference type="InterPro" id="IPR055414">
    <property type="entry name" value="LRR_R13L4/SHOC2-like"/>
</dbReference>
<feature type="domain" description="NB-ARC" evidence="7">
    <location>
        <begin position="179"/>
        <end position="349"/>
    </location>
</feature>
<name>A0A2S3H8C7_9POAL</name>
<protein>
    <recommendedName>
        <fullName evidence="12">NB-ARC domain-containing protein</fullName>
    </recommendedName>
</protein>
<dbReference type="Pfam" id="PF23559">
    <property type="entry name" value="WHD_DRP"/>
    <property type="match status" value="1"/>
</dbReference>
<dbReference type="SUPFAM" id="SSF52540">
    <property type="entry name" value="P-loop containing nucleoside triphosphate hydrolases"/>
    <property type="match status" value="1"/>
</dbReference>
<keyword evidence="2" id="KW-0433">Leucine-rich repeat</keyword>
<dbReference type="Pfam" id="PF23598">
    <property type="entry name" value="LRR_14"/>
    <property type="match status" value="1"/>
</dbReference>
<dbReference type="InterPro" id="IPR032675">
    <property type="entry name" value="LRR_dom_sf"/>
</dbReference>
<dbReference type="Gene3D" id="1.20.5.4130">
    <property type="match status" value="1"/>
</dbReference>
<dbReference type="Gramene" id="PAN17433">
    <property type="protein sequence ID" value="PAN17433"/>
    <property type="gene ID" value="PAHAL_3G131100"/>
</dbReference>
<keyword evidence="4" id="KW-0547">Nucleotide-binding</keyword>
<dbReference type="PANTHER" id="PTHR23155">
    <property type="entry name" value="DISEASE RESISTANCE PROTEIN RP"/>
    <property type="match status" value="1"/>
</dbReference>
<reference evidence="11" key="1">
    <citation type="submission" date="2018-04" db="EMBL/GenBank/DDBJ databases">
        <title>WGS assembly of Panicum hallii.</title>
        <authorList>
            <person name="Lovell J."/>
            <person name="Jenkins J."/>
            <person name="Lowry D."/>
            <person name="Mamidi S."/>
            <person name="Sreedasyam A."/>
            <person name="Weng X."/>
            <person name="Barry K."/>
            <person name="Bonette J."/>
            <person name="Campitelli B."/>
            <person name="Daum C."/>
            <person name="Gordon S."/>
            <person name="Gould B."/>
            <person name="Lipzen A."/>
            <person name="Macqueen A."/>
            <person name="Palacio-Mejia J."/>
            <person name="Plott C."/>
            <person name="Shakirov E."/>
            <person name="Shu S."/>
            <person name="Yoshinaga Y."/>
            <person name="Zane M."/>
            <person name="Rokhsar D."/>
            <person name="Grimwood J."/>
            <person name="Schmutz J."/>
            <person name="Juenger T."/>
        </authorList>
    </citation>
    <scope>NUCLEOTIDE SEQUENCE [LARGE SCALE GENOMIC DNA]</scope>
    <source>
        <strain evidence="11">FIL2</strain>
    </source>
</reference>
<evidence type="ECO:0000256" key="1">
    <source>
        <dbReference type="ARBA" id="ARBA00008894"/>
    </source>
</evidence>
<dbReference type="InterPro" id="IPR042197">
    <property type="entry name" value="Apaf_helical"/>
</dbReference>
<dbReference type="InterPro" id="IPR027417">
    <property type="entry name" value="P-loop_NTPase"/>
</dbReference>
<dbReference type="PANTHER" id="PTHR23155:SF961">
    <property type="entry name" value="DISEASE RELATED PROTEIN 2"/>
    <property type="match status" value="1"/>
</dbReference>
<keyword evidence="3" id="KW-0677">Repeat</keyword>
<evidence type="ECO:0000256" key="6">
    <source>
        <dbReference type="ARBA" id="ARBA00023054"/>
    </source>
</evidence>
<dbReference type="GO" id="GO:0043531">
    <property type="term" value="F:ADP binding"/>
    <property type="evidence" value="ECO:0007669"/>
    <property type="project" value="InterPro"/>
</dbReference>
<dbReference type="InterPro" id="IPR002182">
    <property type="entry name" value="NB-ARC"/>
</dbReference>
<dbReference type="PRINTS" id="PR00364">
    <property type="entry name" value="DISEASERSIST"/>
</dbReference>
<dbReference type="Proteomes" id="UP000243499">
    <property type="component" value="Chromosome 3"/>
</dbReference>
<sequence length="923" mass="105767">MAEGVVGWLILKLGDALTNEAVEHAYSFFGVEGCALKGLFREMRDVKRELESIQAFLLAAERFRGTDEATAAFVRQIRSLAYEIDDVIAECSFRLGEEADGMFLFKAVRRIRQIKIWYRLAERLRDTKASLKDAAERRGRYELKGFERGTWVTGSGSSKWRCSGSMQFKKEEDLVGVKKEKDFLLEWVKEKSDQRNMIASVLGMGGIGKTTLAAHVYSVAKDDFDTCAWITVSQRYEVDDLLRQTVREFRKNDRRKDFPEDVDVTDYRSLPDIICSYLKNKRYILVLDDVWNVNVLFDSKDTFLGGNGRIIITSRLYEVARLAPESNIIHLQPLQERDAQYLFYKEAFWKCKDMICPHKVEHWAKLFVEKCNGLPIAIVCIGRLLSFRETSYMEWEKVYRDIEMRLCHNPIMDMNIILQVSLEDLPHNIRNCFLYCCLYPENYVMQRKSLVRLWVAEGFVENIGQGTLEEMAEDYLTELIHRCLLVVVKRNDSGCVCEVQMHDILRVLALSKAHEENFGSVYNPLKTDLIREARRVSTESGDIAQVAENAPHLRSLLIFQNSFTSASLRSLSSINKLLSVLNLQDSSIKQLPKEVFDLFNLRFLGLRRTNIASLPRSVGRLKNLLVLDAWKCKIMKLPAEVTKLRKLTHLIITAKPVLSSLQFEPSVGVPAPTNICSLMSLQTLLLMEASAEVVRCIGALVELRTFRISEVQGCHCKNLFEAISNMTHLTRLGIQAADEQEMVHLNALQPPPFLQKLFLLGALSKESLPDFFSSLGNLKNITFLRLVRSSLDKDTFSCLKGLQWLVKLQLYDAYSGNTMLFTAESFPNLRVLKIRGGPHLKEIKIERGAMMSLVDLKLLRCPQLKMLPDGIEHLITLEELTLDHTAEELVERVRWRNEMSISHVQRVYVGSIRNGELAFERII</sequence>
<evidence type="ECO:0000313" key="11">
    <source>
        <dbReference type="EMBL" id="PAN17433.1"/>
    </source>
</evidence>
<dbReference type="InterPro" id="IPR036388">
    <property type="entry name" value="WH-like_DNA-bd_sf"/>
</dbReference>
<evidence type="ECO:0000256" key="5">
    <source>
        <dbReference type="ARBA" id="ARBA00022821"/>
    </source>
</evidence>
<dbReference type="CDD" id="cd14798">
    <property type="entry name" value="RX-CC_like"/>
    <property type="match status" value="1"/>
</dbReference>
<dbReference type="Pfam" id="PF00931">
    <property type="entry name" value="NB-ARC"/>
    <property type="match status" value="1"/>
</dbReference>
<dbReference type="Pfam" id="PF18052">
    <property type="entry name" value="Rx_N"/>
    <property type="match status" value="1"/>
</dbReference>
<dbReference type="InterPro" id="IPR044974">
    <property type="entry name" value="Disease_R_plants"/>
</dbReference>
<evidence type="ECO:0000256" key="2">
    <source>
        <dbReference type="ARBA" id="ARBA00022614"/>
    </source>
</evidence>
<evidence type="ECO:0000256" key="3">
    <source>
        <dbReference type="ARBA" id="ARBA00022737"/>
    </source>
</evidence>
<dbReference type="Gene3D" id="3.40.50.300">
    <property type="entry name" value="P-loop containing nucleotide triphosphate hydrolases"/>
    <property type="match status" value="1"/>
</dbReference>
<dbReference type="EMBL" id="CM008048">
    <property type="protein sequence ID" value="PAN17433.1"/>
    <property type="molecule type" value="Genomic_DNA"/>
</dbReference>
<feature type="domain" description="Disease resistance protein winged helix" evidence="9">
    <location>
        <begin position="438"/>
        <end position="509"/>
    </location>
</feature>
<dbReference type="Gene3D" id="1.10.10.10">
    <property type="entry name" value="Winged helix-like DNA-binding domain superfamily/Winged helix DNA-binding domain"/>
    <property type="match status" value="1"/>
</dbReference>
<evidence type="ECO:0008006" key="12">
    <source>
        <dbReference type="Google" id="ProtNLM"/>
    </source>
</evidence>
<dbReference type="AlphaFoldDB" id="A0A2S3H8C7"/>
<dbReference type="InterPro" id="IPR041118">
    <property type="entry name" value="Rx_N"/>
</dbReference>